<feature type="transmembrane region" description="Helical" evidence="6">
    <location>
        <begin position="170"/>
        <end position="193"/>
    </location>
</feature>
<dbReference type="PANTHER" id="PTHR11119">
    <property type="entry name" value="XANTHINE-URACIL / VITAMIN C PERMEASE FAMILY MEMBER"/>
    <property type="match status" value="1"/>
</dbReference>
<feature type="transmembrane region" description="Helical" evidence="6">
    <location>
        <begin position="408"/>
        <end position="426"/>
    </location>
</feature>
<dbReference type="OrthoDB" id="1641903at2759"/>
<evidence type="ECO:0000256" key="5">
    <source>
        <dbReference type="ARBA" id="ARBA00023136"/>
    </source>
</evidence>
<feature type="transmembrane region" description="Helical" evidence="6">
    <location>
        <begin position="89"/>
        <end position="109"/>
    </location>
</feature>
<keyword evidence="4 6" id="KW-1133">Transmembrane helix</keyword>
<keyword evidence="5 6" id="KW-0472">Membrane</keyword>
<evidence type="ECO:0000256" key="1">
    <source>
        <dbReference type="ARBA" id="ARBA00004141"/>
    </source>
</evidence>
<comment type="caution">
    <text evidence="7">The sequence shown here is derived from an EMBL/GenBank/DDBJ whole genome shotgun (WGS) entry which is preliminary data.</text>
</comment>
<dbReference type="InterPro" id="IPR006043">
    <property type="entry name" value="NCS2"/>
</dbReference>
<evidence type="ECO:0000313" key="7">
    <source>
        <dbReference type="EMBL" id="KAJ8039465.1"/>
    </source>
</evidence>
<proteinExistence type="inferred from homology"/>
<evidence type="ECO:0000256" key="2">
    <source>
        <dbReference type="ARBA" id="ARBA00008821"/>
    </source>
</evidence>
<comment type="subcellular location">
    <subcellularLocation>
        <location evidence="1">Membrane</location>
        <topology evidence="1">Multi-pass membrane protein</topology>
    </subcellularLocation>
</comment>
<feature type="transmembrane region" description="Helical" evidence="6">
    <location>
        <begin position="438"/>
        <end position="460"/>
    </location>
</feature>
<feature type="transmembrane region" description="Helical" evidence="6">
    <location>
        <begin position="251"/>
        <end position="284"/>
    </location>
</feature>
<keyword evidence="3 6" id="KW-0812">Transmembrane</keyword>
<feature type="transmembrane region" description="Helical" evidence="6">
    <location>
        <begin position="221"/>
        <end position="239"/>
    </location>
</feature>
<dbReference type="AlphaFoldDB" id="A0A9Q1HB45"/>
<protein>
    <submittedName>
        <fullName evidence="7">Solute carrier family 23 member 1</fullName>
    </submittedName>
</protein>
<dbReference type="Proteomes" id="UP001152320">
    <property type="component" value="Chromosome 7"/>
</dbReference>
<sequence length="595" mass="64849">MAETETTAINHFVMAEEGIPTKDKKVHDNNNTSRPRPISDKLIYGVEDRPPWPTIFLMGIQHFSVSFGGCFAIPLVIAKPLCFDVDRELLNQLLGTSFFVAGITTFLQSCLGTRLPIVQGCTAAYLIPVFVLLGLQGPCPPPITSNSTIEERQFVKKVAYGRMQQIQGSLCVASLAQVLLGFTGLVGLLLRFIRPITITTTLLSITIEILPWASDSCGTHWGISSLCIFLVILFSQVLDKYQIPLPRGEKLAVFTMVIIMNNCPFQILLSVAITWILCLILTAAGAFPDDPAEYGYKARTDVYSDVLQESAWFRFPYPGQFGVPKVSIVGFVGFFGGVMASIVESLGDYHACAFICNTPPPPVHAINRGVAMEGLGCIAAGLWGAPSGFTSYSNIISIISLTKVASRVTVYCAAGIFVISGMIFKFNAFCTGMPEPIIGGIMATTFGMVASVGFASLAFVKVDTSRNLFILGIALFVGIGIPDFLEKNPGSINTGSAVVDQVLNGILGSGMFIGGVAACILDNIIRGTTEEKGLNWREEMAGLVDDDLDDKDEEDKKLRCYDLPFAMNWIRRTHWMRYFPLSPTFVGFQRKHRSL</sequence>
<evidence type="ECO:0000256" key="3">
    <source>
        <dbReference type="ARBA" id="ARBA00022692"/>
    </source>
</evidence>
<comment type="similarity">
    <text evidence="2">Belongs to the nucleobase:cation symporter-2 (NCS2) (TC 2.A.40) family.</text>
</comment>
<feature type="transmembrane region" description="Helical" evidence="6">
    <location>
        <begin position="322"/>
        <end position="343"/>
    </location>
</feature>
<evidence type="ECO:0000256" key="6">
    <source>
        <dbReference type="SAM" id="Phobius"/>
    </source>
</evidence>
<evidence type="ECO:0000313" key="8">
    <source>
        <dbReference type="Proteomes" id="UP001152320"/>
    </source>
</evidence>
<feature type="transmembrane region" description="Helical" evidence="6">
    <location>
        <begin position="505"/>
        <end position="525"/>
    </location>
</feature>
<reference evidence="7" key="1">
    <citation type="submission" date="2021-10" db="EMBL/GenBank/DDBJ databases">
        <title>Tropical sea cucumber genome reveals ecological adaptation and Cuvierian tubules defense mechanism.</title>
        <authorList>
            <person name="Chen T."/>
        </authorList>
    </citation>
    <scope>NUCLEOTIDE SEQUENCE</scope>
    <source>
        <strain evidence="7">Nanhai2018</strain>
        <tissue evidence="7">Muscle</tissue>
    </source>
</reference>
<gene>
    <name evidence="7" type="ORF">HOLleu_17193</name>
</gene>
<feature type="transmembrane region" description="Helical" evidence="6">
    <location>
        <begin position="55"/>
        <end position="77"/>
    </location>
</feature>
<name>A0A9Q1HB45_HOLLE</name>
<dbReference type="GO" id="GO:0022857">
    <property type="term" value="F:transmembrane transporter activity"/>
    <property type="evidence" value="ECO:0007669"/>
    <property type="project" value="InterPro"/>
</dbReference>
<dbReference type="GO" id="GO:0016020">
    <property type="term" value="C:membrane"/>
    <property type="evidence" value="ECO:0007669"/>
    <property type="project" value="UniProtKB-SubCell"/>
</dbReference>
<organism evidence="7 8">
    <name type="scientific">Holothuria leucospilota</name>
    <name type="common">Black long sea cucumber</name>
    <name type="synonym">Mertensiothuria leucospilota</name>
    <dbReference type="NCBI Taxonomy" id="206669"/>
    <lineage>
        <taxon>Eukaryota</taxon>
        <taxon>Metazoa</taxon>
        <taxon>Echinodermata</taxon>
        <taxon>Eleutherozoa</taxon>
        <taxon>Echinozoa</taxon>
        <taxon>Holothuroidea</taxon>
        <taxon>Aspidochirotacea</taxon>
        <taxon>Aspidochirotida</taxon>
        <taxon>Holothuriidae</taxon>
        <taxon>Holothuria</taxon>
    </lineage>
</organism>
<evidence type="ECO:0000256" key="4">
    <source>
        <dbReference type="ARBA" id="ARBA00022989"/>
    </source>
</evidence>
<dbReference type="Pfam" id="PF00860">
    <property type="entry name" value="Xan_ur_permease"/>
    <property type="match status" value="1"/>
</dbReference>
<dbReference type="EMBL" id="JAIZAY010000007">
    <property type="protein sequence ID" value="KAJ8039465.1"/>
    <property type="molecule type" value="Genomic_DNA"/>
</dbReference>
<accession>A0A9Q1HB45</accession>
<feature type="transmembrane region" description="Helical" evidence="6">
    <location>
        <begin position="467"/>
        <end position="485"/>
    </location>
</feature>
<keyword evidence="8" id="KW-1185">Reference proteome</keyword>